<dbReference type="Proteomes" id="UP000017836">
    <property type="component" value="Unassembled WGS sequence"/>
</dbReference>
<proteinExistence type="predicted"/>
<reference evidence="3" key="1">
    <citation type="journal article" date="2013" name="Science">
        <title>The Amborella genome and the evolution of flowering plants.</title>
        <authorList>
            <consortium name="Amborella Genome Project"/>
        </authorList>
    </citation>
    <scope>NUCLEOTIDE SEQUENCE [LARGE SCALE GENOMIC DNA]</scope>
</reference>
<feature type="region of interest" description="Disordered" evidence="1">
    <location>
        <begin position="84"/>
        <end position="103"/>
    </location>
</feature>
<dbReference type="HOGENOM" id="CLU_1932906_0_0_1"/>
<organism evidence="2 3">
    <name type="scientific">Amborella trichopoda</name>
    <dbReference type="NCBI Taxonomy" id="13333"/>
    <lineage>
        <taxon>Eukaryota</taxon>
        <taxon>Viridiplantae</taxon>
        <taxon>Streptophyta</taxon>
        <taxon>Embryophyta</taxon>
        <taxon>Tracheophyta</taxon>
        <taxon>Spermatophyta</taxon>
        <taxon>Magnoliopsida</taxon>
        <taxon>Amborellales</taxon>
        <taxon>Amborellaceae</taxon>
        <taxon>Amborella</taxon>
    </lineage>
</organism>
<evidence type="ECO:0000313" key="2">
    <source>
        <dbReference type="EMBL" id="ERM98097.1"/>
    </source>
</evidence>
<accession>W1NQM1</accession>
<feature type="non-terminal residue" evidence="2">
    <location>
        <position position="135"/>
    </location>
</feature>
<evidence type="ECO:0000256" key="1">
    <source>
        <dbReference type="SAM" id="MobiDB-lite"/>
    </source>
</evidence>
<dbReference type="EMBL" id="KI395488">
    <property type="protein sequence ID" value="ERM98097.1"/>
    <property type="molecule type" value="Genomic_DNA"/>
</dbReference>
<keyword evidence="3" id="KW-1185">Reference proteome</keyword>
<dbReference type="Gramene" id="ERM98097">
    <property type="protein sequence ID" value="ERM98097"/>
    <property type="gene ID" value="AMTR_s00241p00017890"/>
</dbReference>
<gene>
    <name evidence="2" type="ORF">AMTR_s00241p00017890</name>
</gene>
<feature type="region of interest" description="Disordered" evidence="1">
    <location>
        <begin position="40"/>
        <end position="74"/>
    </location>
</feature>
<dbReference type="AlphaFoldDB" id="W1NQM1"/>
<evidence type="ECO:0000313" key="3">
    <source>
        <dbReference type="Proteomes" id="UP000017836"/>
    </source>
</evidence>
<protein>
    <submittedName>
        <fullName evidence="2">Uncharacterized protein</fullName>
    </submittedName>
</protein>
<name>W1NQM1_AMBTC</name>
<sequence length="135" mass="14460">MRGLRPMLGSGDPAWPIVAKGWHAQVTTCVGEGLRSRAQALGKRPNPAHQVNDNTCADYGGARPELGAGGPAQPTTYRVERMQGHTWKRSRGTVPKLGVGGPAWPSVTKGGMCGEAHAKEEWRCRARAHGKRPAM</sequence>